<evidence type="ECO:0000256" key="2">
    <source>
        <dbReference type="ARBA" id="ARBA00022692"/>
    </source>
</evidence>
<feature type="transmembrane region" description="Helical" evidence="5">
    <location>
        <begin position="329"/>
        <end position="350"/>
    </location>
</feature>
<dbReference type="InterPro" id="IPR036259">
    <property type="entry name" value="MFS_trans_sf"/>
</dbReference>
<dbReference type="AlphaFoldDB" id="L1JP93"/>
<dbReference type="SUPFAM" id="SSF103473">
    <property type="entry name" value="MFS general substrate transporter"/>
    <property type="match status" value="1"/>
</dbReference>
<feature type="transmembrane region" description="Helical" evidence="5">
    <location>
        <begin position="168"/>
        <end position="197"/>
    </location>
</feature>
<dbReference type="eggNOG" id="KOG0252">
    <property type="taxonomic scope" value="Eukaryota"/>
</dbReference>
<dbReference type="GO" id="GO:0022857">
    <property type="term" value="F:transmembrane transporter activity"/>
    <property type="evidence" value="ECO:0007669"/>
    <property type="project" value="InterPro"/>
</dbReference>
<feature type="transmembrane region" description="Helical" evidence="5">
    <location>
        <begin position="104"/>
        <end position="124"/>
    </location>
</feature>
<dbReference type="OrthoDB" id="433512at2759"/>
<feature type="domain" description="Major facilitator superfamily (MFS) profile" evidence="6">
    <location>
        <begin position="25"/>
        <end position="479"/>
    </location>
</feature>
<organism evidence="7">
    <name type="scientific">Guillardia theta (strain CCMP2712)</name>
    <name type="common">Cryptophyte</name>
    <dbReference type="NCBI Taxonomy" id="905079"/>
    <lineage>
        <taxon>Eukaryota</taxon>
        <taxon>Cryptophyceae</taxon>
        <taxon>Pyrenomonadales</taxon>
        <taxon>Geminigeraceae</taxon>
        <taxon>Guillardia</taxon>
    </lineage>
</organism>
<gene>
    <name evidence="7" type="ORF">GUITHDRAFT_157361</name>
</gene>
<proteinExistence type="predicted"/>
<evidence type="ECO:0000256" key="4">
    <source>
        <dbReference type="ARBA" id="ARBA00023136"/>
    </source>
</evidence>
<dbReference type="OMA" id="QIGFAGK"/>
<dbReference type="PaxDb" id="55529-EKX50020"/>
<feature type="transmembrane region" description="Helical" evidence="5">
    <location>
        <begin position="203"/>
        <end position="222"/>
    </location>
</feature>
<keyword evidence="2 5" id="KW-0812">Transmembrane</keyword>
<evidence type="ECO:0000256" key="1">
    <source>
        <dbReference type="ARBA" id="ARBA00004141"/>
    </source>
</evidence>
<evidence type="ECO:0000259" key="6">
    <source>
        <dbReference type="PROSITE" id="PS50850"/>
    </source>
</evidence>
<dbReference type="EnsemblProtists" id="EKX50020">
    <property type="protein sequence ID" value="EKX50020"/>
    <property type="gene ID" value="GUITHDRAFT_157361"/>
</dbReference>
<evidence type="ECO:0000256" key="5">
    <source>
        <dbReference type="SAM" id="Phobius"/>
    </source>
</evidence>
<dbReference type="PROSITE" id="PS50850">
    <property type="entry name" value="MFS"/>
    <property type="match status" value="1"/>
</dbReference>
<feature type="transmembrane region" description="Helical" evidence="5">
    <location>
        <begin position="136"/>
        <end position="156"/>
    </location>
</feature>
<dbReference type="PANTHER" id="PTHR24064">
    <property type="entry name" value="SOLUTE CARRIER FAMILY 22 MEMBER"/>
    <property type="match status" value="1"/>
</dbReference>
<dbReference type="STRING" id="905079.L1JP93"/>
<feature type="transmembrane region" description="Helical" evidence="5">
    <location>
        <begin position="420"/>
        <end position="440"/>
    </location>
</feature>
<evidence type="ECO:0000313" key="7">
    <source>
        <dbReference type="EMBL" id="EKX50020.1"/>
    </source>
</evidence>
<accession>L1JP93</accession>
<feature type="transmembrane region" description="Helical" evidence="5">
    <location>
        <begin position="357"/>
        <end position="375"/>
    </location>
</feature>
<reference evidence="9" key="2">
    <citation type="submission" date="2012-11" db="EMBL/GenBank/DDBJ databases">
        <authorList>
            <person name="Kuo A."/>
            <person name="Curtis B.A."/>
            <person name="Tanifuji G."/>
            <person name="Burki F."/>
            <person name="Gruber A."/>
            <person name="Irimia M."/>
            <person name="Maruyama S."/>
            <person name="Arias M.C."/>
            <person name="Ball S.G."/>
            <person name="Gile G.H."/>
            <person name="Hirakawa Y."/>
            <person name="Hopkins J.F."/>
            <person name="Rensing S.A."/>
            <person name="Schmutz J."/>
            <person name="Symeonidi A."/>
            <person name="Elias M."/>
            <person name="Eveleigh R.J."/>
            <person name="Herman E.K."/>
            <person name="Klute M.J."/>
            <person name="Nakayama T."/>
            <person name="Obornik M."/>
            <person name="Reyes-Prieto A."/>
            <person name="Armbrust E.V."/>
            <person name="Aves S.J."/>
            <person name="Beiko R.G."/>
            <person name="Coutinho P."/>
            <person name="Dacks J.B."/>
            <person name="Durnford D.G."/>
            <person name="Fast N.M."/>
            <person name="Green B.R."/>
            <person name="Grisdale C."/>
            <person name="Hempe F."/>
            <person name="Henrissat B."/>
            <person name="Hoppner M.P."/>
            <person name="Ishida K.-I."/>
            <person name="Kim E."/>
            <person name="Koreny L."/>
            <person name="Kroth P.G."/>
            <person name="Liu Y."/>
            <person name="Malik S.-B."/>
            <person name="Maier U.G."/>
            <person name="McRose D."/>
            <person name="Mock T."/>
            <person name="Neilson J.A."/>
            <person name="Onodera N.T."/>
            <person name="Poole A.M."/>
            <person name="Pritham E.J."/>
            <person name="Richards T.A."/>
            <person name="Rocap G."/>
            <person name="Roy S.W."/>
            <person name="Sarai C."/>
            <person name="Schaack S."/>
            <person name="Shirato S."/>
            <person name="Slamovits C.H."/>
            <person name="Spencer D.F."/>
            <person name="Suzuki S."/>
            <person name="Worden A.Z."/>
            <person name="Zauner S."/>
            <person name="Barry K."/>
            <person name="Bell C."/>
            <person name="Bharti A.K."/>
            <person name="Crow J.A."/>
            <person name="Grimwood J."/>
            <person name="Kramer R."/>
            <person name="Lindquist E."/>
            <person name="Lucas S."/>
            <person name="Salamov A."/>
            <person name="McFadden G.I."/>
            <person name="Lane C.E."/>
            <person name="Keeling P.J."/>
            <person name="Gray M.W."/>
            <person name="Grigoriev I.V."/>
            <person name="Archibald J.M."/>
        </authorList>
    </citation>
    <scope>NUCLEOTIDE SEQUENCE</scope>
    <source>
        <strain evidence="9">CCMP2712</strain>
    </source>
</reference>
<dbReference type="CDD" id="cd17364">
    <property type="entry name" value="MFS_PhT"/>
    <property type="match status" value="1"/>
</dbReference>
<dbReference type="RefSeq" id="XP_005837000.1">
    <property type="nucleotide sequence ID" value="XM_005836943.1"/>
</dbReference>
<dbReference type="GO" id="GO:0016020">
    <property type="term" value="C:membrane"/>
    <property type="evidence" value="ECO:0007669"/>
    <property type="project" value="UniProtKB-SubCell"/>
</dbReference>
<name>L1JP93_GUITC</name>
<evidence type="ECO:0000256" key="3">
    <source>
        <dbReference type="ARBA" id="ARBA00022989"/>
    </source>
</evidence>
<comment type="subcellular location">
    <subcellularLocation>
        <location evidence="1">Membrane</location>
        <topology evidence="1">Multi-pass membrane protein</topology>
    </subcellularLocation>
</comment>
<keyword evidence="9" id="KW-1185">Reference proteome</keyword>
<dbReference type="Proteomes" id="UP000011087">
    <property type="component" value="Unassembled WGS sequence"/>
</dbReference>
<feature type="transmembrane region" description="Helical" evidence="5">
    <location>
        <begin position="270"/>
        <end position="288"/>
    </location>
</feature>
<evidence type="ECO:0000313" key="9">
    <source>
        <dbReference type="Proteomes" id="UP000011087"/>
    </source>
</evidence>
<dbReference type="Gene3D" id="1.20.1250.20">
    <property type="entry name" value="MFS general substrate transporter like domains"/>
    <property type="match status" value="1"/>
</dbReference>
<dbReference type="KEGG" id="gtt:GUITHDRAFT_157361"/>
<evidence type="ECO:0000313" key="8">
    <source>
        <dbReference type="EnsemblProtists" id="EKX50020"/>
    </source>
</evidence>
<feature type="transmembrane region" description="Helical" evidence="5">
    <location>
        <begin position="75"/>
        <end position="92"/>
    </location>
</feature>
<feature type="transmembrane region" description="Helical" evidence="5">
    <location>
        <begin position="387"/>
        <end position="408"/>
    </location>
</feature>
<dbReference type="EMBL" id="JH992980">
    <property type="protein sequence ID" value="EKX50020.1"/>
    <property type="molecule type" value="Genomic_DNA"/>
</dbReference>
<keyword evidence="4 5" id="KW-0472">Membrane</keyword>
<sequence length="518" mass="56846">MTRGVLQFTPIDEDEAFLSWRIIKTIIAAGGGFMTDAYDLFVIGLLTKLMGRIYYPDIQHALPYAPSDLPNRSAYALKSVALIGTLVGQLTFGHMADLIGRRPVHIATMIIMIIGALGSGMSFGTTGDAIVGTLCFWRFFLGLGIGGIYPLSATVMSETASTKWRGTYVAAVFSFQGFGFLLAGIVTIILAAIWMPFDPSADFLWRTALSLACIPPVITLYYRIMIPETERYEVIVKGDTQTAAKQVGLDDPTVVQATGLKARGHTWGSFLRLYGLPLLGCACSWFLLDIAFYSQGLFQADVFTIVGWLPPSYTMNAVDEVYHVARAQLIISMASIIPGYWFTVAFIEILGRTRIQFMGFFFMTLFMGILAGMFQKLIDTHQVSNFIGLYALTFFFANFGPNSTTYILPAEVFPAWFRATAHGICAATGKTGAIVGSYGFGILKDTPTHNAGLQTVLIVLTIVNVLGLITTLPIPEPKGKTLEEMGHEVEDMSSMHTDESMEPPYPSMMGQPMFVNRY</sequence>
<dbReference type="InterPro" id="IPR020846">
    <property type="entry name" value="MFS_dom"/>
</dbReference>
<dbReference type="HOGENOM" id="CLU_001265_46_14_1"/>
<reference evidence="7 9" key="1">
    <citation type="journal article" date="2012" name="Nature">
        <title>Algal genomes reveal evolutionary mosaicism and the fate of nucleomorphs.</title>
        <authorList>
            <consortium name="DOE Joint Genome Institute"/>
            <person name="Curtis B.A."/>
            <person name="Tanifuji G."/>
            <person name="Burki F."/>
            <person name="Gruber A."/>
            <person name="Irimia M."/>
            <person name="Maruyama S."/>
            <person name="Arias M.C."/>
            <person name="Ball S.G."/>
            <person name="Gile G.H."/>
            <person name="Hirakawa Y."/>
            <person name="Hopkins J.F."/>
            <person name="Kuo A."/>
            <person name="Rensing S.A."/>
            <person name="Schmutz J."/>
            <person name="Symeonidi A."/>
            <person name="Elias M."/>
            <person name="Eveleigh R.J."/>
            <person name="Herman E.K."/>
            <person name="Klute M.J."/>
            <person name="Nakayama T."/>
            <person name="Obornik M."/>
            <person name="Reyes-Prieto A."/>
            <person name="Armbrust E.V."/>
            <person name="Aves S.J."/>
            <person name="Beiko R.G."/>
            <person name="Coutinho P."/>
            <person name="Dacks J.B."/>
            <person name="Durnford D.G."/>
            <person name="Fast N.M."/>
            <person name="Green B.R."/>
            <person name="Grisdale C.J."/>
            <person name="Hempel F."/>
            <person name="Henrissat B."/>
            <person name="Hoppner M.P."/>
            <person name="Ishida K."/>
            <person name="Kim E."/>
            <person name="Koreny L."/>
            <person name="Kroth P.G."/>
            <person name="Liu Y."/>
            <person name="Malik S.B."/>
            <person name="Maier U.G."/>
            <person name="McRose D."/>
            <person name="Mock T."/>
            <person name="Neilson J.A."/>
            <person name="Onodera N.T."/>
            <person name="Poole A.M."/>
            <person name="Pritham E.J."/>
            <person name="Richards T.A."/>
            <person name="Rocap G."/>
            <person name="Roy S.W."/>
            <person name="Sarai C."/>
            <person name="Schaack S."/>
            <person name="Shirato S."/>
            <person name="Slamovits C.H."/>
            <person name="Spencer D.F."/>
            <person name="Suzuki S."/>
            <person name="Worden A.Z."/>
            <person name="Zauner S."/>
            <person name="Barry K."/>
            <person name="Bell C."/>
            <person name="Bharti A.K."/>
            <person name="Crow J.A."/>
            <person name="Grimwood J."/>
            <person name="Kramer R."/>
            <person name="Lindquist E."/>
            <person name="Lucas S."/>
            <person name="Salamov A."/>
            <person name="McFadden G.I."/>
            <person name="Lane C.E."/>
            <person name="Keeling P.J."/>
            <person name="Gray M.W."/>
            <person name="Grigoriev I.V."/>
            <person name="Archibald J.M."/>
        </authorList>
    </citation>
    <scope>NUCLEOTIDE SEQUENCE</scope>
    <source>
        <strain evidence="7 9">CCMP2712</strain>
    </source>
</reference>
<keyword evidence="3 5" id="KW-1133">Transmembrane helix</keyword>
<dbReference type="InterPro" id="IPR005828">
    <property type="entry name" value="MFS_sugar_transport-like"/>
</dbReference>
<dbReference type="GeneID" id="17306748"/>
<protein>
    <recommendedName>
        <fullName evidence="6">Major facilitator superfamily (MFS) profile domain-containing protein</fullName>
    </recommendedName>
</protein>
<feature type="transmembrane region" description="Helical" evidence="5">
    <location>
        <begin position="452"/>
        <end position="472"/>
    </location>
</feature>
<reference evidence="8" key="3">
    <citation type="submission" date="2015-06" db="UniProtKB">
        <authorList>
            <consortium name="EnsemblProtists"/>
        </authorList>
    </citation>
    <scope>IDENTIFICATION</scope>
</reference>
<dbReference type="Pfam" id="PF00083">
    <property type="entry name" value="Sugar_tr"/>
    <property type="match status" value="1"/>
</dbReference>